<feature type="domain" description="Sporulation stage II protein D amidase enhancer LytB N-terminal" evidence="2">
    <location>
        <begin position="58"/>
        <end position="134"/>
    </location>
</feature>
<name>A0AA42J2G4_9FIRM</name>
<organism evidence="3 4">
    <name type="scientific">Holtiella tumoricola</name>
    <dbReference type="NCBI Taxonomy" id="3018743"/>
    <lineage>
        <taxon>Bacteria</taxon>
        <taxon>Bacillati</taxon>
        <taxon>Bacillota</taxon>
        <taxon>Clostridia</taxon>
        <taxon>Lachnospirales</taxon>
        <taxon>Cellulosilyticaceae</taxon>
        <taxon>Holtiella</taxon>
    </lineage>
</organism>
<comment type="caution">
    <text evidence="3">The sequence shown here is derived from an EMBL/GenBank/DDBJ whole genome shotgun (WGS) entry which is preliminary data.</text>
</comment>
<proteinExistence type="predicted"/>
<dbReference type="Proteomes" id="UP001169242">
    <property type="component" value="Unassembled WGS sequence"/>
</dbReference>
<protein>
    <submittedName>
        <fullName evidence="3">SpoIID/LytB domain-containing protein</fullName>
    </submittedName>
</protein>
<keyword evidence="1" id="KW-0812">Transmembrane</keyword>
<keyword evidence="1" id="KW-1133">Transmembrane helix</keyword>
<dbReference type="Pfam" id="PF08486">
    <property type="entry name" value="SpoIID"/>
    <property type="match status" value="1"/>
</dbReference>
<dbReference type="InterPro" id="IPR013693">
    <property type="entry name" value="SpoIID/LytB_N"/>
</dbReference>
<evidence type="ECO:0000259" key="2">
    <source>
        <dbReference type="Pfam" id="PF08486"/>
    </source>
</evidence>
<dbReference type="EMBL" id="JAQIFT010000062">
    <property type="protein sequence ID" value="MDA3733355.1"/>
    <property type="molecule type" value="Genomic_DNA"/>
</dbReference>
<reference evidence="3" key="1">
    <citation type="journal article" date="2023" name="Int. J. Syst. Evol. Microbiol.">
        <title>&lt;i&gt;Holtiella tumoricola&lt;/i&gt; gen. nov. sp. nov., isolated from a human clinical sample.</title>
        <authorList>
            <person name="Allen-Vercoe E."/>
            <person name="Daigneault M.C."/>
            <person name="Vancuren S.J."/>
            <person name="Cochrane K."/>
            <person name="O'Neal L.L."/>
            <person name="Sankaranarayanan K."/>
            <person name="Lawson P.A."/>
        </authorList>
    </citation>
    <scope>NUCLEOTIDE SEQUENCE</scope>
    <source>
        <strain evidence="3">CC70A</strain>
    </source>
</reference>
<evidence type="ECO:0000313" key="3">
    <source>
        <dbReference type="EMBL" id="MDA3733355.1"/>
    </source>
</evidence>
<dbReference type="RefSeq" id="WP_271013208.1">
    <property type="nucleotide sequence ID" value="NZ_JAQIFT010000062.1"/>
</dbReference>
<feature type="transmembrane region" description="Helical" evidence="1">
    <location>
        <begin position="7"/>
        <end position="27"/>
    </location>
</feature>
<keyword evidence="4" id="KW-1185">Reference proteome</keyword>
<evidence type="ECO:0000256" key="1">
    <source>
        <dbReference type="SAM" id="Phobius"/>
    </source>
</evidence>
<evidence type="ECO:0000313" key="4">
    <source>
        <dbReference type="Proteomes" id="UP001169242"/>
    </source>
</evidence>
<dbReference type="NCBIfam" id="TIGR02669">
    <property type="entry name" value="SpoIID_LytB"/>
    <property type="match status" value="1"/>
</dbReference>
<accession>A0AA42J2G4</accession>
<dbReference type="AlphaFoldDB" id="A0AA42J2G4"/>
<gene>
    <name evidence="3" type="ORF">PBV87_17905</name>
</gene>
<keyword evidence="1" id="KW-0472">Membrane</keyword>
<dbReference type="GO" id="GO:0030435">
    <property type="term" value="P:sporulation resulting in formation of a cellular spore"/>
    <property type="evidence" value="ECO:0007669"/>
    <property type="project" value="InterPro"/>
</dbReference>
<dbReference type="InterPro" id="IPR013486">
    <property type="entry name" value="SpoIID/LytB"/>
</dbReference>
<sequence>MKQIGAWCLLLLGMLIGIPSLVVYMGGHYSTELLQSVKGISEQDKSKDEELAKQKDELIGAIAKIASPTESEEALKAYAVMLRTYRLRRQLGIVSQGSLNYMTVDEMKETWGKSYTTYYNKLKKAVEDTANEVIYCGNELIEPIYHNESAGWTRNANAIYKQDIPYLQPVESGLDTVQESFNFTQDEFVKRLQEAYSHLSLQAEALSQQIQVVSKDQAGYIESLQIGNLLIEGETLRKILDLPSSCFTVVQSADTITFNVKGIGHGIGLSQHGANEMAKQGATYKEILGYYYTGIEVKVNN</sequence>